<dbReference type="InterPro" id="IPR002305">
    <property type="entry name" value="aa-tRNA-synth_Ic"/>
</dbReference>
<sequence length="391" mass="43742">MNAEEQYNWITKNLQEVLNPQIIKNVLENEKRPLKIYWGTAPTGKPHCGYFVPMIKLAHFLKAGCEVTVLIADLHAYLDNMKAPLEVVKYRGIYYERMVKAVLRSINVPIEKLHFVTGSDYQLSADYTMDLFKLSNKVSQNDAKRAGADVVKQVANPLLSGLIYPLMQALDEQYLDVDVQFGGVDQRKIFVLAEEHLPGIGYKKRGHLMNPMVPGLGQGGKMSASDPNSKIDLVEEPKVVKKKIGAAFCAPGDIDNGLIAFLENVVQPIQELKSDVVGTFDFFVDRPEKYGGPIHYKSLDELKADFAEQKLSPVDLKAGVADRINELLAPIREYYEQDADFQDASTKGYVVEAPKKEKKEKKVKNKGSRYPGAPKPEVAEATEKLENAKLE</sequence>
<comment type="catalytic activity">
    <reaction evidence="11 12">
        <text>tRNA(Tyr) + L-tyrosine + ATP = L-tyrosyl-tRNA(Tyr) + AMP + diphosphate + H(+)</text>
        <dbReference type="Rhea" id="RHEA:10220"/>
        <dbReference type="Rhea" id="RHEA-COMP:9706"/>
        <dbReference type="Rhea" id="RHEA-COMP:9707"/>
        <dbReference type="ChEBI" id="CHEBI:15378"/>
        <dbReference type="ChEBI" id="CHEBI:30616"/>
        <dbReference type="ChEBI" id="CHEBI:33019"/>
        <dbReference type="ChEBI" id="CHEBI:58315"/>
        <dbReference type="ChEBI" id="CHEBI:78442"/>
        <dbReference type="ChEBI" id="CHEBI:78536"/>
        <dbReference type="ChEBI" id="CHEBI:456215"/>
        <dbReference type="EC" id="6.1.1.1"/>
    </reaction>
</comment>
<dbReference type="OMA" id="RKIHMLA"/>
<evidence type="ECO:0000256" key="6">
    <source>
        <dbReference type="ARBA" id="ARBA00022741"/>
    </source>
</evidence>
<dbReference type="NCBIfam" id="NF006330">
    <property type="entry name" value="PRK08560.1"/>
    <property type="match status" value="1"/>
</dbReference>
<keyword evidence="9 12" id="KW-0030">Aminoacyl-tRNA synthetase</keyword>
<dbReference type="AlphaFoldDB" id="A0AA91Q2I9"/>
<accession>A0AA91Q2I9</accession>
<dbReference type="GO" id="GO:0004831">
    <property type="term" value="F:tyrosine-tRNA ligase activity"/>
    <property type="evidence" value="ECO:0007669"/>
    <property type="project" value="UniProtKB-EC"/>
</dbReference>
<dbReference type="PRINTS" id="PR01040">
    <property type="entry name" value="TRNASYNTHTYR"/>
</dbReference>
<evidence type="ECO:0000313" key="14">
    <source>
        <dbReference type="EMBL" id="OVF10105.1"/>
    </source>
</evidence>
<dbReference type="GO" id="GO:0005737">
    <property type="term" value="C:cytoplasm"/>
    <property type="evidence" value="ECO:0007669"/>
    <property type="project" value="UniProtKB-SubCell"/>
</dbReference>
<keyword evidence="6 12" id="KW-0547">Nucleotide-binding</keyword>
<keyword evidence="8 12" id="KW-0648">Protein biosynthesis</keyword>
<evidence type="ECO:0000256" key="11">
    <source>
        <dbReference type="ARBA" id="ARBA00048248"/>
    </source>
</evidence>
<evidence type="ECO:0000256" key="1">
    <source>
        <dbReference type="ARBA" id="ARBA00004496"/>
    </source>
</evidence>
<dbReference type="PANTHER" id="PTHR46264:SF4">
    <property type="entry name" value="TYROSINE--TRNA LIGASE, CYTOPLASMIC"/>
    <property type="match status" value="1"/>
</dbReference>
<keyword evidence="4" id="KW-0963">Cytoplasm</keyword>
<dbReference type="Pfam" id="PF00579">
    <property type="entry name" value="tRNA-synt_1b"/>
    <property type="match status" value="1"/>
</dbReference>
<proteinExistence type="inferred from homology"/>
<dbReference type="Gene3D" id="1.10.240.10">
    <property type="entry name" value="Tyrosyl-Transfer RNA Synthetase"/>
    <property type="match status" value="1"/>
</dbReference>
<keyword evidence="7 12" id="KW-0067">ATP-binding</keyword>
<dbReference type="GO" id="GO:1990825">
    <property type="term" value="F:sequence-specific mRNA binding"/>
    <property type="evidence" value="ECO:0007669"/>
    <property type="project" value="EnsemblFungi"/>
</dbReference>
<dbReference type="EC" id="6.1.1.1" evidence="3 12"/>
<protein>
    <recommendedName>
        <fullName evidence="3 12">Tyrosine--tRNA ligase</fullName>
        <ecNumber evidence="3 12">6.1.1.1</ecNumber>
    </recommendedName>
    <alternativeName>
        <fullName evidence="10 12">Tyrosyl-tRNA synthetase</fullName>
    </alternativeName>
</protein>
<dbReference type="Proteomes" id="UP000195602">
    <property type="component" value="Unassembled WGS sequence"/>
</dbReference>
<dbReference type="PANTHER" id="PTHR46264">
    <property type="entry name" value="TYROSINE-TRNA LIGASE"/>
    <property type="match status" value="1"/>
</dbReference>
<dbReference type="Gene3D" id="3.40.50.620">
    <property type="entry name" value="HUPs"/>
    <property type="match status" value="1"/>
</dbReference>
<dbReference type="InterPro" id="IPR023617">
    <property type="entry name" value="Tyr-tRNA-ligase_arc/euk-type"/>
</dbReference>
<reference evidence="14 15" key="1">
    <citation type="submission" date="2017-04" db="EMBL/GenBank/DDBJ databases">
        <title>Draft genome of the yeast Clavispora lusitaniae type strain CBS 6936.</title>
        <authorList>
            <person name="Durrens P."/>
            <person name="Klopp C."/>
            <person name="Biteau N."/>
            <person name="Fitton-Ouhabi V."/>
            <person name="Dementhon K."/>
            <person name="Accoceberry I."/>
            <person name="Sherman D.J."/>
            <person name="Noel T."/>
        </authorList>
    </citation>
    <scope>NUCLEOTIDE SEQUENCE [LARGE SCALE GENOMIC DNA]</scope>
    <source>
        <strain evidence="14 15">CBS 6936</strain>
    </source>
</reference>
<evidence type="ECO:0000256" key="9">
    <source>
        <dbReference type="ARBA" id="ARBA00023146"/>
    </source>
</evidence>
<comment type="caution">
    <text evidence="14">The sequence shown here is derived from an EMBL/GenBank/DDBJ whole genome shotgun (WGS) entry which is preliminary data.</text>
</comment>
<evidence type="ECO:0000256" key="7">
    <source>
        <dbReference type="ARBA" id="ARBA00022840"/>
    </source>
</evidence>
<dbReference type="PIRSF" id="PIRSF006588">
    <property type="entry name" value="TyrRS_arch_euk"/>
    <property type="match status" value="1"/>
</dbReference>
<dbReference type="InterPro" id="IPR050489">
    <property type="entry name" value="Tyr-tRNA_synthase"/>
</dbReference>
<evidence type="ECO:0000256" key="4">
    <source>
        <dbReference type="ARBA" id="ARBA00022490"/>
    </source>
</evidence>
<evidence type="ECO:0000313" key="15">
    <source>
        <dbReference type="Proteomes" id="UP000195602"/>
    </source>
</evidence>
<dbReference type="GO" id="GO:0005634">
    <property type="term" value="C:nucleus"/>
    <property type="evidence" value="ECO:0007669"/>
    <property type="project" value="EnsemblFungi"/>
</dbReference>
<dbReference type="NCBIfam" id="TIGR00234">
    <property type="entry name" value="tyrS"/>
    <property type="match status" value="1"/>
</dbReference>
<feature type="compositionally biased region" description="Basic residues" evidence="13">
    <location>
        <begin position="356"/>
        <end position="367"/>
    </location>
</feature>
<evidence type="ECO:0000256" key="12">
    <source>
        <dbReference type="RuleBase" id="RU361234"/>
    </source>
</evidence>
<organism evidence="14 15">
    <name type="scientific">Clavispora lusitaniae</name>
    <name type="common">Candida lusitaniae</name>
    <dbReference type="NCBI Taxonomy" id="36911"/>
    <lineage>
        <taxon>Eukaryota</taxon>
        <taxon>Fungi</taxon>
        <taxon>Dikarya</taxon>
        <taxon>Ascomycota</taxon>
        <taxon>Saccharomycotina</taxon>
        <taxon>Pichiomycetes</taxon>
        <taxon>Metschnikowiaceae</taxon>
        <taxon>Clavispora</taxon>
    </lineage>
</organism>
<comment type="subcellular location">
    <subcellularLocation>
        <location evidence="1">Cytoplasm</location>
    </subcellularLocation>
</comment>
<dbReference type="InterPro" id="IPR002307">
    <property type="entry name" value="Tyr-tRNA-ligase"/>
</dbReference>
<name>A0AA91Q2I9_CLALS</name>
<dbReference type="GO" id="GO:0006437">
    <property type="term" value="P:tyrosyl-tRNA aminoacylation"/>
    <property type="evidence" value="ECO:0007669"/>
    <property type="project" value="EnsemblFungi"/>
</dbReference>
<dbReference type="CDD" id="cd00805">
    <property type="entry name" value="TyrRS_core"/>
    <property type="match status" value="1"/>
</dbReference>
<evidence type="ECO:0000256" key="13">
    <source>
        <dbReference type="SAM" id="MobiDB-lite"/>
    </source>
</evidence>
<evidence type="ECO:0000256" key="3">
    <source>
        <dbReference type="ARBA" id="ARBA00013160"/>
    </source>
</evidence>
<dbReference type="SUPFAM" id="SSF52374">
    <property type="entry name" value="Nucleotidylyl transferase"/>
    <property type="match status" value="1"/>
</dbReference>
<dbReference type="EMBL" id="LYUB02000003">
    <property type="protein sequence ID" value="OVF10105.1"/>
    <property type="molecule type" value="Genomic_DNA"/>
</dbReference>
<comment type="similarity">
    <text evidence="2 12">Belongs to the class-I aminoacyl-tRNA synthetase family.</text>
</comment>
<dbReference type="GO" id="GO:0005524">
    <property type="term" value="F:ATP binding"/>
    <property type="evidence" value="ECO:0007669"/>
    <property type="project" value="UniProtKB-KW"/>
</dbReference>
<dbReference type="InterPro" id="IPR014729">
    <property type="entry name" value="Rossmann-like_a/b/a_fold"/>
</dbReference>
<gene>
    <name evidence="14" type="ORF">A9F13_03g02486</name>
</gene>
<keyword evidence="5 12" id="KW-0436">Ligase</keyword>
<evidence type="ECO:0000256" key="2">
    <source>
        <dbReference type="ARBA" id="ARBA00005594"/>
    </source>
</evidence>
<feature type="compositionally biased region" description="Basic and acidic residues" evidence="13">
    <location>
        <begin position="377"/>
        <end position="391"/>
    </location>
</feature>
<dbReference type="FunFam" id="3.40.50.620:FF:000040">
    <property type="entry name" value="Tyrosine--tRNA ligase"/>
    <property type="match status" value="1"/>
</dbReference>
<dbReference type="KEGG" id="clus:A9F13_03g02486"/>
<evidence type="ECO:0000256" key="10">
    <source>
        <dbReference type="ARBA" id="ARBA00033323"/>
    </source>
</evidence>
<evidence type="ECO:0000256" key="8">
    <source>
        <dbReference type="ARBA" id="ARBA00022917"/>
    </source>
</evidence>
<feature type="region of interest" description="Disordered" evidence="13">
    <location>
        <begin position="355"/>
        <end position="391"/>
    </location>
</feature>
<evidence type="ECO:0000256" key="5">
    <source>
        <dbReference type="ARBA" id="ARBA00022598"/>
    </source>
</evidence>